<dbReference type="InterPro" id="IPR023780">
    <property type="entry name" value="Chromo_domain"/>
</dbReference>
<evidence type="ECO:0000256" key="1">
    <source>
        <dbReference type="ARBA" id="ARBA00011353"/>
    </source>
</evidence>
<dbReference type="InterPro" id="IPR021842">
    <property type="entry name" value="DUF3435"/>
</dbReference>
<dbReference type="InterPro" id="IPR013762">
    <property type="entry name" value="Integrase-like_cat_sf"/>
</dbReference>
<dbReference type="PANTHER" id="PTHR37535:SF3">
    <property type="entry name" value="FLUG DOMAIN-CONTAINING PROTEIN"/>
    <property type="match status" value="1"/>
</dbReference>
<dbReference type="Gene3D" id="2.40.50.40">
    <property type="match status" value="2"/>
</dbReference>
<dbReference type="SMART" id="SM00298">
    <property type="entry name" value="CHROMO"/>
    <property type="match status" value="2"/>
</dbReference>
<dbReference type="CDD" id="cd00024">
    <property type="entry name" value="CD_CSD"/>
    <property type="match status" value="1"/>
</dbReference>
<protein>
    <recommendedName>
        <fullName evidence="4">Chromo domain-containing protein</fullName>
    </recommendedName>
</protein>
<sequence>MQGYFLASYFRVFDVVLCGLPRASYSINGCLPLALTYFPSHLLSHPLTHLLTHPLAHLPTLFSSSSHLFSPLLTSSHLFSPLLTSSHLFSPLLFSPLLTSSHLFSPLLTSSHLFSPLLTSLSNPSHSSSQTFFSRFHYRYPHPRLYTMSTEQARGCRRGLNPDERMEAALRDGLSKDRSGIDSNPVYRKLNEKTSQPQYDTMWDFWEAYERKYPGSDLRNMEDMKHITEAVARSTPGRLDKETGRATVKTVRNKMRKLMSIWQRKTNLTIPPEVHDSVAPYIKDVLRYTIPLSIEEKAPTFLTIENYVDMEELLWQRDHHNYVHEGCRVDLSALLKMHCYTSARLQEICKATYKDLVCMVAWKDGEPEIKISFKREFTKGMQDTPKKPKHPLYERLKPAPPLSANGLLFLLAIIISAGAFRDYSTIEDVLAARPLPGRKYRIMDWAHGMSDDPVFPEMSADGPTEKTKNETAWGHQCSDWAKRADFTGGMGLHATRREALIKVDDGGYSLGQVMKFAAHRNSKTLVGHYLDDMSNVDGAAAFLGLEPRRDLTEDFRSASMKRNPDLQHSLPGKCLDELRRRRDFTDLGEQIDNLSAQITAAITEKGRQELKAQRRYVYDQRQKLINEELANYRRTQRRVHTTQCEVDDQGEWHRSYFDRVVRRMIPERDRLARTLPLAAPLRSPEGISALQDLIALRTNDYRVAYQEALRPIGGCCPVPTCGQKIKDIVVKERWKHVYRCSKDYHEKQSGFAEFCFRCSRWIISERDWEVHCQDHIDNLDVPFRCEPVTFRHAVACAGYCSGCLRKKWLPAAVRMRQFQDRTSWQRHISDCIPEYVESLDSKDSIPCPHLLCTVVLHSESDLWNHLGDIHSTHKPDARKKRQRQQEEGDDERAETSFAARTKRRRLPGKLEDEDCKVPGGQKSAPKSRSKDPLGHSFVNISAVDFDPCPADGVEMAVVSSGSSSRRSTPVGSVWDNHDDCYSTDTSLSSLSDDILEAVPQAGEDCRSPWTTPLEAASVDDSEPWNFDAIADAISSPIESQEGWILSSSNIPPSDLSSVPMELIDPELQDALPSTPCPPATDDSVEDAPKTISAPRPRHIESTVAQPLCGNQAEGDQPVAIDDEICEVEALLAKWKQGKTNWYLVKWEGFPDEENTWVKKDGIDPELVKAFEATYQGNHLGVRLLKKRVRKGKVEYLVEWKGRPKRENSWEKEATISRERIVEFEAS</sequence>
<keyword evidence="6" id="KW-1185">Reference proteome</keyword>
<dbReference type="InterPro" id="IPR011010">
    <property type="entry name" value="DNA_brk_join_enz"/>
</dbReference>
<dbReference type="InterPro" id="IPR016197">
    <property type="entry name" value="Chromo-like_dom_sf"/>
</dbReference>
<dbReference type="PROSITE" id="PS00028">
    <property type="entry name" value="ZINC_FINGER_C2H2_1"/>
    <property type="match status" value="1"/>
</dbReference>
<evidence type="ECO:0000256" key="3">
    <source>
        <dbReference type="SAM" id="MobiDB-lite"/>
    </source>
</evidence>
<dbReference type="PROSITE" id="PS50013">
    <property type="entry name" value="CHROMO_2"/>
    <property type="match status" value="2"/>
</dbReference>
<dbReference type="SUPFAM" id="SSF54160">
    <property type="entry name" value="Chromo domain-like"/>
    <property type="match status" value="2"/>
</dbReference>
<dbReference type="Pfam" id="PF11917">
    <property type="entry name" value="DUF3435"/>
    <property type="match status" value="1"/>
</dbReference>
<proteinExistence type="predicted"/>
<dbReference type="Gene3D" id="1.10.443.10">
    <property type="entry name" value="Intergrase catalytic core"/>
    <property type="match status" value="1"/>
</dbReference>
<evidence type="ECO:0000313" key="6">
    <source>
        <dbReference type="Proteomes" id="UP000235672"/>
    </source>
</evidence>
<dbReference type="EMBL" id="KZ613482">
    <property type="protein sequence ID" value="PMD21092.1"/>
    <property type="molecule type" value="Genomic_DNA"/>
</dbReference>
<evidence type="ECO:0000259" key="4">
    <source>
        <dbReference type="PROSITE" id="PS50013"/>
    </source>
</evidence>
<keyword evidence="2" id="KW-0233">DNA recombination</keyword>
<dbReference type="GO" id="GO:0006310">
    <property type="term" value="P:DNA recombination"/>
    <property type="evidence" value="ECO:0007669"/>
    <property type="project" value="UniProtKB-KW"/>
</dbReference>
<accession>A0A2J6Q466</accession>
<dbReference type="Pfam" id="PF00385">
    <property type="entry name" value="Chromo"/>
    <property type="match status" value="2"/>
</dbReference>
<feature type="region of interest" description="Disordered" evidence="3">
    <location>
        <begin position="868"/>
        <end position="933"/>
    </location>
</feature>
<comment type="subunit">
    <text evidence="1">Component of the NuA4 histone acetyltransferase complex.</text>
</comment>
<dbReference type="GO" id="GO:0003677">
    <property type="term" value="F:DNA binding"/>
    <property type="evidence" value="ECO:0007669"/>
    <property type="project" value="InterPro"/>
</dbReference>
<dbReference type="Proteomes" id="UP000235672">
    <property type="component" value="Unassembled WGS sequence"/>
</dbReference>
<evidence type="ECO:0000256" key="2">
    <source>
        <dbReference type="ARBA" id="ARBA00023172"/>
    </source>
</evidence>
<dbReference type="OrthoDB" id="4357582at2759"/>
<evidence type="ECO:0000313" key="5">
    <source>
        <dbReference type="EMBL" id="PMD21092.1"/>
    </source>
</evidence>
<feature type="domain" description="Chromo" evidence="4">
    <location>
        <begin position="1178"/>
        <end position="1226"/>
    </location>
</feature>
<dbReference type="PANTHER" id="PTHR37535">
    <property type="entry name" value="FLUG DOMAIN PROTEIN"/>
    <property type="match status" value="1"/>
</dbReference>
<dbReference type="InterPro" id="IPR000953">
    <property type="entry name" value="Chromo/chromo_shadow_dom"/>
</dbReference>
<organism evidence="5 6">
    <name type="scientific">Hyaloscypha hepaticicola</name>
    <dbReference type="NCBI Taxonomy" id="2082293"/>
    <lineage>
        <taxon>Eukaryota</taxon>
        <taxon>Fungi</taxon>
        <taxon>Dikarya</taxon>
        <taxon>Ascomycota</taxon>
        <taxon>Pezizomycotina</taxon>
        <taxon>Leotiomycetes</taxon>
        <taxon>Helotiales</taxon>
        <taxon>Hyaloscyphaceae</taxon>
        <taxon>Hyaloscypha</taxon>
    </lineage>
</organism>
<gene>
    <name evidence="5" type="ORF">NA56DRAFT_749014</name>
</gene>
<name>A0A2J6Q466_9HELO</name>
<reference evidence="5 6" key="1">
    <citation type="submission" date="2016-05" db="EMBL/GenBank/DDBJ databases">
        <title>A degradative enzymes factory behind the ericoid mycorrhizal symbiosis.</title>
        <authorList>
            <consortium name="DOE Joint Genome Institute"/>
            <person name="Martino E."/>
            <person name="Morin E."/>
            <person name="Grelet G."/>
            <person name="Kuo A."/>
            <person name="Kohler A."/>
            <person name="Daghino S."/>
            <person name="Barry K."/>
            <person name="Choi C."/>
            <person name="Cichocki N."/>
            <person name="Clum A."/>
            <person name="Copeland A."/>
            <person name="Hainaut M."/>
            <person name="Haridas S."/>
            <person name="Labutti K."/>
            <person name="Lindquist E."/>
            <person name="Lipzen A."/>
            <person name="Khouja H.-R."/>
            <person name="Murat C."/>
            <person name="Ohm R."/>
            <person name="Olson A."/>
            <person name="Spatafora J."/>
            <person name="Veneault-Fourrey C."/>
            <person name="Henrissat B."/>
            <person name="Grigoriev I."/>
            <person name="Martin F."/>
            <person name="Perotto S."/>
        </authorList>
    </citation>
    <scope>NUCLEOTIDE SEQUENCE [LARGE SCALE GENOMIC DNA]</scope>
    <source>
        <strain evidence="5 6">UAMH 7357</strain>
    </source>
</reference>
<dbReference type="AlphaFoldDB" id="A0A2J6Q466"/>
<dbReference type="GO" id="GO:0006338">
    <property type="term" value="P:chromatin remodeling"/>
    <property type="evidence" value="ECO:0007669"/>
    <property type="project" value="UniProtKB-ARBA"/>
</dbReference>
<dbReference type="SUPFAM" id="SSF56349">
    <property type="entry name" value="DNA breaking-rejoining enzymes"/>
    <property type="match status" value="1"/>
</dbReference>
<dbReference type="InterPro" id="IPR013087">
    <property type="entry name" value="Znf_C2H2_type"/>
</dbReference>
<feature type="domain" description="Chromo" evidence="4">
    <location>
        <begin position="1125"/>
        <end position="1156"/>
    </location>
</feature>
<dbReference type="GO" id="GO:0015074">
    <property type="term" value="P:DNA integration"/>
    <property type="evidence" value="ECO:0007669"/>
    <property type="project" value="InterPro"/>
</dbReference>
<dbReference type="STRING" id="1745343.A0A2J6Q466"/>